<dbReference type="InterPro" id="IPR017853">
    <property type="entry name" value="GH"/>
</dbReference>
<dbReference type="AlphaFoldDB" id="A0A2J6TM25"/>
<evidence type="ECO:0000313" key="2">
    <source>
        <dbReference type="Proteomes" id="UP000235371"/>
    </source>
</evidence>
<dbReference type="OrthoDB" id="1887033at2759"/>
<dbReference type="STRING" id="1095630.A0A2J6TM25"/>
<dbReference type="InParanoid" id="A0A2J6TM25"/>
<keyword evidence="2" id="KW-1185">Reference proteome</keyword>
<gene>
    <name evidence="1" type="ORF">K444DRAFT_641139</name>
</gene>
<dbReference type="Gene3D" id="3.20.20.80">
    <property type="entry name" value="Glycosidases"/>
    <property type="match status" value="1"/>
</dbReference>
<dbReference type="EMBL" id="KZ613774">
    <property type="protein sequence ID" value="PMD64059.1"/>
    <property type="molecule type" value="Genomic_DNA"/>
</dbReference>
<dbReference type="FunCoup" id="A0A2J6TM25">
    <property type="interactions" value="59"/>
</dbReference>
<name>A0A2J6TM25_9HELO</name>
<protein>
    <submittedName>
        <fullName evidence="1">Glycoside hydrolase family 5 protein</fullName>
    </submittedName>
</protein>
<sequence>MTSSVLSLGLEATKSKWEAHWRNGMKEEVFGMACERGAMFMKNSSQAVKEVIERTGESGLGVLIGFHAACGGANCDAHSGISSGNAGLRGNKENLERGEVGQRGCGGVIEGIGGVDEGITVYISDGWDLKKVLEWVRKGGRRGNPVVADTHRYYAFSERDRSQSLREIITRLEGSVIDRGVAQVLIGEWGCVLDGNTWGRVKPEGREGLVWGFGLAQSRKWQQRTGGRVRSRMQAAQVRRQGLASSARRAHEEHGNRTCLGKTFEHDLYIEGWEVGFYDALKFFRMRADGALAKKRLVESGKRGEFVQEWEPSL</sequence>
<dbReference type="SUPFAM" id="SSF51445">
    <property type="entry name" value="(Trans)glycosidases"/>
    <property type="match status" value="1"/>
</dbReference>
<dbReference type="RefSeq" id="XP_024740963.1">
    <property type="nucleotide sequence ID" value="XM_024884581.1"/>
</dbReference>
<organism evidence="1 2">
    <name type="scientific">Hyaloscypha bicolor E</name>
    <dbReference type="NCBI Taxonomy" id="1095630"/>
    <lineage>
        <taxon>Eukaryota</taxon>
        <taxon>Fungi</taxon>
        <taxon>Dikarya</taxon>
        <taxon>Ascomycota</taxon>
        <taxon>Pezizomycotina</taxon>
        <taxon>Leotiomycetes</taxon>
        <taxon>Helotiales</taxon>
        <taxon>Hyaloscyphaceae</taxon>
        <taxon>Hyaloscypha</taxon>
        <taxon>Hyaloscypha bicolor</taxon>
    </lineage>
</organism>
<accession>A0A2J6TM25</accession>
<keyword evidence="1" id="KW-0378">Hydrolase</keyword>
<reference evidence="1 2" key="1">
    <citation type="submission" date="2016-04" db="EMBL/GenBank/DDBJ databases">
        <title>A degradative enzymes factory behind the ericoid mycorrhizal symbiosis.</title>
        <authorList>
            <consortium name="DOE Joint Genome Institute"/>
            <person name="Martino E."/>
            <person name="Morin E."/>
            <person name="Grelet G."/>
            <person name="Kuo A."/>
            <person name="Kohler A."/>
            <person name="Daghino S."/>
            <person name="Barry K."/>
            <person name="Choi C."/>
            <person name="Cichocki N."/>
            <person name="Clum A."/>
            <person name="Copeland A."/>
            <person name="Hainaut M."/>
            <person name="Haridas S."/>
            <person name="Labutti K."/>
            <person name="Lindquist E."/>
            <person name="Lipzen A."/>
            <person name="Khouja H.-R."/>
            <person name="Murat C."/>
            <person name="Ohm R."/>
            <person name="Olson A."/>
            <person name="Spatafora J."/>
            <person name="Veneault-Fourrey C."/>
            <person name="Henrissat B."/>
            <person name="Grigoriev I."/>
            <person name="Martin F."/>
            <person name="Perotto S."/>
        </authorList>
    </citation>
    <scope>NUCLEOTIDE SEQUENCE [LARGE SCALE GENOMIC DNA]</scope>
    <source>
        <strain evidence="1 2">E</strain>
    </source>
</reference>
<dbReference type="GO" id="GO:0016787">
    <property type="term" value="F:hydrolase activity"/>
    <property type="evidence" value="ECO:0007669"/>
    <property type="project" value="UniProtKB-KW"/>
</dbReference>
<proteinExistence type="predicted"/>
<evidence type="ECO:0000313" key="1">
    <source>
        <dbReference type="EMBL" id="PMD64059.1"/>
    </source>
</evidence>
<dbReference type="GeneID" id="36592658"/>
<dbReference type="Proteomes" id="UP000235371">
    <property type="component" value="Unassembled WGS sequence"/>
</dbReference>